<proteinExistence type="predicted"/>
<sequence length="186" mass="20100">MRTNSITLLFLVLSLLLFSQHTFATQTFLKMPELSATELTAHATEFKALRERKGHFNGGEHDRDVDGYGGRKHQVMEALGETLGKPGTRAIQVLEAMGPPDEIVPKVGASNVGPLQAAGPGAIANGMPGPVLGDGEAGDPTAHGAGTGKPYFIIYYWRGRHDYLWFQVDGTPDEKIESYGWYAAGE</sequence>
<evidence type="ECO:0000313" key="3">
    <source>
        <dbReference type="Proteomes" id="UP000318582"/>
    </source>
</evidence>
<accession>A0A507E3M8</accession>
<feature type="chain" id="PRO_5021258166" evidence="1">
    <location>
        <begin position="25"/>
        <end position="186"/>
    </location>
</feature>
<evidence type="ECO:0000256" key="1">
    <source>
        <dbReference type="SAM" id="SignalP"/>
    </source>
</evidence>
<feature type="signal peptide" evidence="1">
    <location>
        <begin position="1"/>
        <end position="24"/>
    </location>
</feature>
<keyword evidence="3" id="KW-1185">Reference proteome</keyword>
<dbReference type="EMBL" id="QEAQ01000033">
    <property type="protein sequence ID" value="TPX58683.1"/>
    <property type="molecule type" value="Genomic_DNA"/>
</dbReference>
<dbReference type="AlphaFoldDB" id="A0A507E3M8"/>
<keyword evidence="1" id="KW-0732">Signal</keyword>
<dbReference type="Proteomes" id="UP000318582">
    <property type="component" value="Unassembled WGS sequence"/>
</dbReference>
<protein>
    <submittedName>
        <fullName evidence="2">Uncharacterized protein</fullName>
    </submittedName>
</protein>
<organism evidence="2 3">
    <name type="scientific">Powellomyces hirtus</name>
    <dbReference type="NCBI Taxonomy" id="109895"/>
    <lineage>
        <taxon>Eukaryota</taxon>
        <taxon>Fungi</taxon>
        <taxon>Fungi incertae sedis</taxon>
        <taxon>Chytridiomycota</taxon>
        <taxon>Chytridiomycota incertae sedis</taxon>
        <taxon>Chytridiomycetes</taxon>
        <taxon>Spizellomycetales</taxon>
        <taxon>Powellomycetaceae</taxon>
        <taxon>Powellomyces</taxon>
    </lineage>
</organism>
<reference evidence="2 3" key="1">
    <citation type="journal article" date="2019" name="Sci. Rep.">
        <title>Comparative genomics of chytrid fungi reveal insights into the obligate biotrophic and pathogenic lifestyle of Synchytrium endobioticum.</title>
        <authorList>
            <person name="van de Vossenberg B.T.L.H."/>
            <person name="Warris S."/>
            <person name="Nguyen H.D.T."/>
            <person name="van Gent-Pelzer M.P.E."/>
            <person name="Joly D.L."/>
            <person name="van de Geest H.C."/>
            <person name="Bonants P.J.M."/>
            <person name="Smith D.S."/>
            <person name="Levesque C.A."/>
            <person name="van der Lee T.A.J."/>
        </authorList>
    </citation>
    <scope>NUCLEOTIDE SEQUENCE [LARGE SCALE GENOMIC DNA]</scope>
    <source>
        <strain evidence="2 3">CBS 809.83</strain>
    </source>
</reference>
<name>A0A507E3M8_9FUNG</name>
<comment type="caution">
    <text evidence="2">The sequence shown here is derived from an EMBL/GenBank/DDBJ whole genome shotgun (WGS) entry which is preliminary data.</text>
</comment>
<gene>
    <name evidence="2" type="ORF">PhCBS80983_g02962</name>
</gene>
<evidence type="ECO:0000313" key="2">
    <source>
        <dbReference type="EMBL" id="TPX58683.1"/>
    </source>
</evidence>